<comment type="caution">
    <text evidence="1">The sequence shown here is derived from an EMBL/GenBank/DDBJ whole genome shotgun (WGS) entry which is preliminary data.</text>
</comment>
<dbReference type="Proteomes" id="UP000055048">
    <property type="component" value="Unassembled WGS sequence"/>
</dbReference>
<organism evidence="1 2">
    <name type="scientific">Trichinella murrelli</name>
    <dbReference type="NCBI Taxonomy" id="144512"/>
    <lineage>
        <taxon>Eukaryota</taxon>
        <taxon>Metazoa</taxon>
        <taxon>Ecdysozoa</taxon>
        <taxon>Nematoda</taxon>
        <taxon>Enoplea</taxon>
        <taxon>Dorylaimia</taxon>
        <taxon>Trichinellida</taxon>
        <taxon>Trichinellidae</taxon>
        <taxon>Trichinella</taxon>
    </lineage>
</organism>
<dbReference type="EMBL" id="JYDJ01000016">
    <property type="protein sequence ID" value="KRX49455.1"/>
    <property type="molecule type" value="Genomic_DNA"/>
</dbReference>
<name>A0A0V0UDM4_9BILA</name>
<accession>A0A0V0UDM4</accession>
<dbReference type="AlphaFoldDB" id="A0A0V0UDM4"/>
<keyword evidence="2" id="KW-1185">Reference proteome</keyword>
<evidence type="ECO:0000313" key="1">
    <source>
        <dbReference type="EMBL" id="KRX49455.1"/>
    </source>
</evidence>
<gene>
    <name evidence="1" type="ORF">T05_9085</name>
</gene>
<proteinExistence type="predicted"/>
<evidence type="ECO:0000313" key="2">
    <source>
        <dbReference type="Proteomes" id="UP000055048"/>
    </source>
</evidence>
<sequence>MDKQYVPPTLFGLSIRSPFQSPFCSVFTEFLHFHRALPQFEKFTFPYSIRLTMLLSNNSKLVV</sequence>
<reference evidence="1 2" key="1">
    <citation type="submission" date="2015-01" db="EMBL/GenBank/DDBJ databases">
        <title>Evolution of Trichinella species and genotypes.</title>
        <authorList>
            <person name="Korhonen P.K."/>
            <person name="Edoardo P."/>
            <person name="Giuseppe L.R."/>
            <person name="Gasser R.B."/>
        </authorList>
    </citation>
    <scope>NUCLEOTIDE SEQUENCE [LARGE SCALE GENOMIC DNA]</scope>
    <source>
        <strain evidence="1">ISS417</strain>
    </source>
</reference>
<protein>
    <submittedName>
        <fullName evidence="1">Uncharacterized protein</fullName>
    </submittedName>
</protein>